<dbReference type="EMBL" id="AGNL01044525">
    <property type="protein sequence ID" value="EJK49688.1"/>
    <property type="molecule type" value="Genomic_DNA"/>
</dbReference>
<feature type="compositionally biased region" description="Polar residues" evidence="2">
    <location>
        <begin position="371"/>
        <end position="382"/>
    </location>
</feature>
<evidence type="ECO:0000256" key="1">
    <source>
        <dbReference type="ARBA" id="ARBA00009856"/>
    </source>
</evidence>
<evidence type="ECO:0000313" key="4">
    <source>
        <dbReference type="EMBL" id="EJK49688.1"/>
    </source>
</evidence>
<feature type="compositionally biased region" description="Basic and acidic residues" evidence="2">
    <location>
        <begin position="383"/>
        <end position="407"/>
    </location>
</feature>
<comment type="caution">
    <text evidence="4">The sequence shown here is derived from an EMBL/GenBank/DDBJ whole genome shotgun (WGS) entry which is preliminary data.</text>
</comment>
<dbReference type="GO" id="GO:0005634">
    <property type="term" value="C:nucleus"/>
    <property type="evidence" value="ECO:0007669"/>
    <property type="project" value="TreeGrafter"/>
</dbReference>
<feature type="region of interest" description="Disordered" evidence="2">
    <location>
        <begin position="99"/>
        <end position="120"/>
    </location>
</feature>
<reference evidence="4 5" key="1">
    <citation type="journal article" date="2012" name="Genome Biol.">
        <title>Genome and low-iron response of an oceanic diatom adapted to chronic iron limitation.</title>
        <authorList>
            <person name="Lommer M."/>
            <person name="Specht M."/>
            <person name="Roy A.S."/>
            <person name="Kraemer L."/>
            <person name="Andreson R."/>
            <person name="Gutowska M.A."/>
            <person name="Wolf J."/>
            <person name="Bergner S.V."/>
            <person name="Schilhabel M.B."/>
            <person name="Klostermeier U.C."/>
            <person name="Beiko R.G."/>
            <person name="Rosenstiel P."/>
            <person name="Hippler M."/>
            <person name="Laroche J."/>
        </authorList>
    </citation>
    <scope>NUCLEOTIDE SEQUENCE [LARGE SCALE GENOMIC DNA]</scope>
    <source>
        <strain evidence="4 5">CCMP1005</strain>
    </source>
</reference>
<evidence type="ECO:0000259" key="3">
    <source>
        <dbReference type="Pfam" id="PF07985"/>
    </source>
</evidence>
<feature type="region of interest" description="Disordered" evidence="2">
    <location>
        <begin position="371"/>
        <end position="407"/>
    </location>
</feature>
<feature type="domain" description="SRR1-like" evidence="3">
    <location>
        <begin position="118"/>
        <end position="370"/>
    </location>
</feature>
<dbReference type="eggNOG" id="KOG3131">
    <property type="taxonomic scope" value="Eukaryota"/>
</dbReference>
<gene>
    <name evidence="4" type="ORF">THAOC_31410</name>
</gene>
<keyword evidence="5" id="KW-1185">Reference proteome</keyword>
<accession>K0R8B2</accession>
<dbReference type="Proteomes" id="UP000266841">
    <property type="component" value="Unassembled WGS sequence"/>
</dbReference>
<comment type="similarity">
    <text evidence="1">Belongs to the SRR1 family.</text>
</comment>
<protein>
    <recommendedName>
        <fullName evidence="3">SRR1-like domain-containing protein</fullName>
    </recommendedName>
</protein>
<dbReference type="AlphaFoldDB" id="K0R8B2"/>
<dbReference type="OrthoDB" id="48176at2759"/>
<dbReference type="PANTHER" id="PTHR28626:SF3">
    <property type="entry name" value="SRR1-LIKE PROTEIN"/>
    <property type="match status" value="1"/>
</dbReference>
<dbReference type="Pfam" id="PF07985">
    <property type="entry name" value="SRR1"/>
    <property type="match status" value="1"/>
</dbReference>
<dbReference type="InterPro" id="IPR012942">
    <property type="entry name" value="SRR1-like"/>
</dbReference>
<evidence type="ECO:0000256" key="2">
    <source>
        <dbReference type="SAM" id="MobiDB-lite"/>
    </source>
</evidence>
<dbReference type="PANTHER" id="PTHR28626">
    <property type="entry name" value="SRR1-LIKE PROTEIN"/>
    <property type="match status" value="1"/>
</dbReference>
<proteinExistence type="inferred from homology"/>
<feature type="region of interest" description="Disordered" evidence="2">
    <location>
        <begin position="1"/>
        <end position="63"/>
    </location>
</feature>
<feature type="compositionally biased region" description="Basic residues" evidence="2">
    <location>
        <begin position="16"/>
        <end position="32"/>
    </location>
</feature>
<evidence type="ECO:0000313" key="5">
    <source>
        <dbReference type="Proteomes" id="UP000266841"/>
    </source>
</evidence>
<dbReference type="GO" id="GO:0005737">
    <property type="term" value="C:cytoplasm"/>
    <property type="evidence" value="ECO:0007669"/>
    <property type="project" value="TreeGrafter"/>
</dbReference>
<sequence length="407" mass="45340">MTAAAEDEWTFVSNSKSRRRRRNPSEPRRHKSTGNGFRASPNNEAGGTRDTPGERDDTAAATYDKGQIQSDILRCLDSFEEQIRCGNGFAHRLVSALATASRRSRTPRTPNGGGRQSAESSSSLREVVAYGIGNFATGRFQSPMLQLACALLLRRMAASALVSTESTTNKQKQMLDCNGRHAADTSSAFRSEQDVVQLYYFDPCILPVEKEMLETTFHVHVLDSNDMGKLSIEVMRSQIRLGETHPSIETQSGCFPTLFYMPHCPMRLYSNVLWSHWEHLFPSCKCSTKSSDVTSATEIDAGGYIHPILIFGNSFSAYEDRTISCEDLSDPTNGVFKVVSHSHETRVAVRAKDEIVPETLRHIEMAFSDSNVTSFCPGGQQSDENRLGRPSRPKEWLRNDDPELNGR</sequence>
<dbReference type="InterPro" id="IPR040044">
    <property type="entry name" value="SRR1L"/>
</dbReference>
<name>K0R8B2_THAOC</name>
<organism evidence="4 5">
    <name type="scientific">Thalassiosira oceanica</name>
    <name type="common">Marine diatom</name>
    <dbReference type="NCBI Taxonomy" id="159749"/>
    <lineage>
        <taxon>Eukaryota</taxon>
        <taxon>Sar</taxon>
        <taxon>Stramenopiles</taxon>
        <taxon>Ochrophyta</taxon>
        <taxon>Bacillariophyta</taxon>
        <taxon>Coscinodiscophyceae</taxon>
        <taxon>Thalassiosirophycidae</taxon>
        <taxon>Thalassiosirales</taxon>
        <taxon>Thalassiosiraceae</taxon>
        <taxon>Thalassiosira</taxon>
    </lineage>
</organism>